<dbReference type="RefSeq" id="XP_013788796.2">
    <property type="nucleotide sequence ID" value="XM_013933342.2"/>
</dbReference>
<dbReference type="SUPFAM" id="SSF54631">
    <property type="entry name" value="CBS-domain pair"/>
    <property type="match status" value="2"/>
</dbReference>
<keyword evidence="8" id="KW-1185">Reference proteome</keyword>
<dbReference type="CDD" id="cd04641">
    <property type="entry name" value="CBS_euAMPK_gamma-like_repeat2"/>
    <property type="match status" value="1"/>
</dbReference>
<dbReference type="PANTHER" id="PTHR13780:SF35">
    <property type="entry name" value="LD22662P"/>
    <property type="match status" value="1"/>
</dbReference>
<keyword evidence="3 5" id="KW-0129">CBS domain</keyword>
<dbReference type="PANTHER" id="PTHR13780">
    <property type="entry name" value="AMP-ACTIVATED PROTEIN KINASE, GAMMA REGULATORY SUBUNIT"/>
    <property type="match status" value="1"/>
</dbReference>
<keyword evidence="2" id="KW-0677">Repeat</keyword>
<dbReference type="InterPro" id="IPR000644">
    <property type="entry name" value="CBS_dom"/>
</dbReference>
<feature type="compositionally biased region" description="Polar residues" evidence="6">
    <location>
        <begin position="346"/>
        <end position="359"/>
    </location>
</feature>
<feature type="region of interest" description="Disordered" evidence="6">
    <location>
        <begin position="330"/>
        <end position="359"/>
    </location>
</feature>
<evidence type="ECO:0000256" key="2">
    <source>
        <dbReference type="ARBA" id="ARBA00022737"/>
    </source>
</evidence>
<dbReference type="GeneID" id="106472690"/>
<dbReference type="InterPro" id="IPR050511">
    <property type="entry name" value="AMPK_gamma/SDS23_families"/>
</dbReference>
<evidence type="ECO:0000313" key="9">
    <source>
        <dbReference type="RefSeq" id="XP_013788796.2"/>
    </source>
</evidence>
<feature type="compositionally biased region" description="Basic and acidic residues" evidence="6">
    <location>
        <begin position="330"/>
        <end position="345"/>
    </location>
</feature>
<protein>
    <submittedName>
        <fullName evidence="9">5'-AMP-activated protein kinase subunit gamma-1-like</fullName>
    </submittedName>
</protein>
<evidence type="ECO:0000256" key="4">
    <source>
        <dbReference type="ARBA" id="ARBA00025878"/>
    </source>
</evidence>
<evidence type="ECO:0000259" key="7">
    <source>
        <dbReference type="PROSITE" id="PS51371"/>
    </source>
</evidence>
<dbReference type="Gene3D" id="3.10.580.10">
    <property type="entry name" value="CBS-domain"/>
    <property type="match status" value="2"/>
</dbReference>
<evidence type="ECO:0000256" key="3">
    <source>
        <dbReference type="ARBA" id="ARBA00023122"/>
    </source>
</evidence>
<dbReference type="CDD" id="cd04618">
    <property type="entry name" value="CBS_euAMPK_gamma-like_repeat1"/>
    <property type="match status" value="1"/>
</dbReference>
<name>A0ABM1BUB1_LIMPO</name>
<dbReference type="InterPro" id="IPR046342">
    <property type="entry name" value="CBS_dom_sf"/>
</dbReference>
<dbReference type="Proteomes" id="UP000694941">
    <property type="component" value="Unplaced"/>
</dbReference>
<dbReference type="PROSITE" id="PS51371">
    <property type="entry name" value="CBS"/>
    <property type="match status" value="4"/>
</dbReference>
<feature type="domain" description="CBS" evidence="7">
    <location>
        <begin position="272"/>
        <end position="330"/>
    </location>
</feature>
<accession>A0ABM1BUB1</accession>
<feature type="domain" description="CBS" evidence="7">
    <location>
        <begin position="45"/>
        <end position="109"/>
    </location>
</feature>
<evidence type="ECO:0000313" key="8">
    <source>
        <dbReference type="Proteomes" id="UP000694941"/>
    </source>
</evidence>
<dbReference type="Pfam" id="PF00571">
    <property type="entry name" value="CBS"/>
    <property type="match status" value="4"/>
</dbReference>
<gene>
    <name evidence="9" type="primary">LOC106472690</name>
</gene>
<proteinExistence type="inferred from homology"/>
<dbReference type="SMART" id="SM00116">
    <property type="entry name" value="CBS"/>
    <property type="match status" value="4"/>
</dbReference>
<sequence>MFYRCFKLPVDTVCHRIDIEDLGEDEELIVYKFFQHFCCYDLIPISAKLVVFDTQLPVKKAFFALVQNGVRAAPLWDSTRQEFVGMLTITDFIHILRTYYKSPQTHMEELEEHKLETWLNVLKTKLKPLYTIRPEASLYEAIKTLIQGKVHRLPVINPHTGNVLYILTHKRILKFLFLYLFELPRPSYLNQTLRELKVGTYENIATIKVSTPVILALNQFVERRVSALPVVDDQGKVVDIYAKFDVINLAIEKTYNNLDITVKKALEHRDQWFEGVLKCKTDDTLGVVVERIVRAEVHRLVVVDQDDHVVGMVSLSDILKLFILQPAGEEKTTKKEECPFKKDTLTESNYNEQSNRIEK</sequence>
<feature type="domain" description="CBS" evidence="7">
    <location>
        <begin position="123"/>
        <end position="183"/>
    </location>
</feature>
<comment type="subunit">
    <text evidence="4">AMPK is a heterotrimer of an alpha catalytic subunit (PRKAA1 or PRKAA2), a beta (PRKAB1 or PRKAB2) and a gamma non-catalytic subunits (PRKAG1, PRKAG2 or PRKAG3). Interacts with FNIP1 and FNIP2.</text>
</comment>
<evidence type="ECO:0000256" key="6">
    <source>
        <dbReference type="SAM" id="MobiDB-lite"/>
    </source>
</evidence>
<feature type="domain" description="CBS" evidence="7">
    <location>
        <begin position="198"/>
        <end position="260"/>
    </location>
</feature>
<evidence type="ECO:0000256" key="1">
    <source>
        <dbReference type="ARBA" id="ARBA00006750"/>
    </source>
</evidence>
<evidence type="ECO:0000256" key="5">
    <source>
        <dbReference type="PROSITE-ProRule" id="PRU00703"/>
    </source>
</evidence>
<reference evidence="9" key="1">
    <citation type="submission" date="2025-08" db="UniProtKB">
        <authorList>
            <consortium name="RefSeq"/>
        </authorList>
    </citation>
    <scope>IDENTIFICATION</scope>
    <source>
        <tissue evidence="9">Muscle</tissue>
    </source>
</reference>
<organism evidence="8 9">
    <name type="scientific">Limulus polyphemus</name>
    <name type="common">Atlantic horseshoe crab</name>
    <dbReference type="NCBI Taxonomy" id="6850"/>
    <lineage>
        <taxon>Eukaryota</taxon>
        <taxon>Metazoa</taxon>
        <taxon>Ecdysozoa</taxon>
        <taxon>Arthropoda</taxon>
        <taxon>Chelicerata</taxon>
        <taxon>Merostomata</taxon>
        <taxon>Xiphosura</taxon>
        <taxon>Limulidae</taxon>
        <taxon>Limulus</taxon>
    </lineage>
</organism>
<comment type="similarity">
    <text evidence="1">Belongs to the 5'-AMP-activated protein kinase gamma subunit family.</text>
</comment>